<accession>A0ABS4GEW4</accession>
<keyword evidence="2 4" id="KW-0067">ATP-binding</keyword>
<dbReference type="PROSITE" id="PS00211">
    <property type="entry name" value="ABC_TRANSPORTER_1"/>
    <property type="match status" value="1"/>
</dbReference>
<dbReference type="PANTHER" id="PTHR43582:SF2">
    <property type="entry name" value="LINEARMYCIN RESISTANCE ATP-BINDING PROTEIN LNRL"/>
    <property type="match status" value="1"/>
</dbReference>
<name>A0ABS4GEW4_9FIRM</name>
<dbReference type="PROSITE" id="PS50893">
    <property type="entry name" value="ABC_TRANSPORTER_2"/>
    <property type="match status" value="1"/>
</dbReference>
<dbReference type="Pfam" id="PF00005">
    <property type="entry name" value="ABC_tran"/>
    <property type="match status" value="1"/>
</dbReference>
<dbReference type="InterPro" id="IPR027417">
    <property type="entry name" value="P-loop_NTPase"/>
</dbReference>
<comment type="caution">
    <text evidence="4">The sequence shown here is derived from an EMBL/GenBank/DDBJ whole genome shotgun (WGS) entry which is preliminary data.</text>
</comment>
<keyword evidence="1" id="KW-0547">Nucleotide-binding</keyword>
<evidence type="ECO:0000256" key="1">
    <source>
        <dbReference type="ARBA" id="ARBA00022741"/>
    </source>
</evidence>
<evidence type="ECO:0000259" key="3">
    <source>
        <dbReference type="PROSITE" id="PS50893"/>
    </source>
</evidence>
<dbReference type="Gene3D" id="3.40.50.300">
    <property type="entry name" value="P-loop containing nucleotide triphosphate hydrolases"/>
    <property type="match status" value="1"/>
</dbReference>
<evidence type="ECO:0000313" key="5">
    <source>
        <dbReference type="Proteomes" id="UP001519342"/>
    </source>
</evidence>
<proteinExistence type="predicted"/>
<dbReference type="EMBL" id="JAGGKS010000005">
    <property type="protein sequence ID" value="MBP1926184.1"/>
    <property type="molecule type" value="Genomic_DNA"/>
</dbReference>
<sequence length="309" mass="34364">MLKIKNLYKNFGSIKAVEGVSFEVKKGDIYGLLGPNGAGKSTTISIISTLLQPTSGEVLYEGSNIFLDSKPIRRDLGIVPQDIALYPTLTGYENLLFWGNVYGLKGSQLKKRISEISDIVGLNERIKDRVDKYSGGMKRRLNIGAALLHMPKLLIMDEPTVGIDPQSRNHILDTVLELNKQGITIIYTSHYMEEVEYLCNQICIMDEGKVIALGRKSELVELVKEKTQISIRFDKTDVCVLNSLKEIRGVFDANIVDEGITLFGDNGDTLLAEIIAKATEHGRRIESIDVKKPNLEAVFLHLTGKALRD</sequence>
<evidence type="ECO:0000256" key="2">
    <source>
        <dbReference type="ARBA" id="ARBA00022840"/>
    </source>
</evidence>
<dbReference type="RefSeq" id="WP_209511911.1">
    <property type="nucleotide sequence ID" value="NZ_JAGGKS010000005.1"/>
</dbReference>
<protein>
    <submittedName>
        <fullName evidence="4">ABC-2 type transport system ATP-binding protein</fullName>
    </submittedName>
</protein>
<evidence type="ECO:0000313" key="4">
    <source>
        <dbReference type="EMBL" id="MBP1926184.1"/>
    </source>
</evidence>
<keyword evidence="5" id="KW-1185">Reference proteome</keyword>
<dbReference type="InterPro" id="IPR017871">
    <property type="entry name" value="ABC_transporter-like_CS"/>
</dbReference>
<dbReference type="SUPFAM" id="SSF52540">
    <property type="entry name" value="P-loop containing nucleoside triphosphate hydrolases"/>
    <property type="match status" value="1"/>
</dbReference>
<dbReference type="InterPro" id="IPR003439">
    <property type="entry name" value="ABC_transporter-like_ATP-bd"/>
</dbReference>
<organism evidence="4 5">
    <name type="scientific">Sedimentibacter acidaminivorans</name>
    <dbReference type="NCBI Taxonomy" id="913099"/>
    <lineage>
        <taxon>Bacteria</taxon>
        <taxon>Bacillati</taxon>
        <taxon>Bacillota</taxon>
        <taxon>Tissierellia</taxon>
        <taxon>Sedimentibacter</taxon>
    </lineage>
</organism>
<dbReference type="GO" id="GO:0005524">
    <property type="term" value="F:ATP binding"/>
    <property type="evidence" value="ECO:0007669"/>
    <property type="project" value="UniProtKB-KW"/>
</dbReference>
<dbReference type="PANTHER" id="PTHR43582">
    <property type="entry name" value="LINEARMYCIN RESISTANCE ATP-BINDING PROTEIN LNRL"/>
    <property type="match status" value="1"/>
</dbReference>
<dbReference type="SMART" id="SM00382">
    <property type="entry name" value="AAA"/>
    <property type="match status" value="1"/>
</dbReference>
<reference evidence="4 5" key="1">
    <citation type="submission" date="2021-03" db="EMBL/GenBank/DDBJ databases">
        <title>Genomic Encyclopedia of Type Strains, Phase IV (KMG-IV): sequencing the most valuable type-strain genomes for metagenomic binning, comparative biology and taxonomic classification.</title>
        <authorList>
            <person name="Goeker M."/>
        </authorList>
    </citation>
    <scope>NUCLEOTIDE SEQUENCE [LARGE SCALE GENOMIC DNA]</scope>
    <source>
        <strain evidence="4 5">DSM 24004</strain>
    </source>
</reference>
<dbReference type="Proteomes" id="UP001519342">
    <property type="component" value="Unassembled WGS sequence"/>
</dbReference>
<dbReference type="InterPro" id="IPR003593">
    <property type="entry name" value="AAA+_ATPase"/>
</dbReference>
<gene>
    <name evidence="4" type="ORF">J2Z76_002048</name>
</gene>
<feature type="domain" description="ABC transporter" evidence="3">
    <location>
        <begin position="2"/>
        <end position="232"/>
    </location>
</feature>